<evidence type="ECO:0000313" key="2">
    <source>
        <dbReference type="Proteomes" id="UP000324800"/>
    </source>
</evidence>
<reference evidence="1 2" key="1">
    <citation type="submission" date="2019-03" db="EMBL/GenBank/DDBJ databases">
        <title>Single cell metagenomics reveals metabolic interactions within the superorganism composed of flagellate Streblomastix strix and complex community of Bacteroidetes bacteria on its surface.</title>
        <authorList>
            <person name="Treitli S.C."/>
            <person name="Kolisko M."/>
            <person name="Husnik F."/>
            <person name="Keeling P."/>
            <person name="Hampl V."/>
        </authorList>
    </citation>
    <scope>NUCLEOTIDE SEQUENCE [LARGE SCALE GENOMIC DNA]</scope>
    <source>
        <strain evidence="1">ST1C</strain>
    </source>
</reference>
<dbReference type="EMBL" id="SNRW01000621">
    <property type="protein sequence ID" value="KAA6400098.1"/>
    <property type="molecule type" value="Genomic_DNA"/>
</dbReference>
<organism evidence="1 2">
    <name type="scientific">Streblomastix strix</name>
    <dbReference type="NCBI Taxonomy" id="222440"/>
    <lineage>
        <taxon>Eukaryota</taxon>
        <taxon>Metamonada</taxon>
        <taxon>Preaxostyla</taxon>
        <taxon>Oxymonadida</taxon>
        <taxon>Streblomastigidae</taxon>
        <taxon>Streblomastix</taxon>
    </lineage>
</organism>
<dbReference type="AlphaFoldDB" id="A0A5J4WYB9"/>
<protein>
    <submittedName>
        <fullName evidence="1">Uncharacterized protein</fullName>
    </submittedName>
</protein>
<sequence>MILFGQIAFLKALSRRWSAHLLYKSFTFFPVKYFEQLFGENKDNPAAGAVAPSVVDPPNQQIVASHQISSFGVSFF</sequence>
<dbReference type="Proteomes" id="UP000324800">
    <property type="component" value="Unassembled WGS sequence"/>
</dbReference>
<gene>
    <name evidence="1" type="ORF">EZS28_004370</name>
</gene>
<comment type="caution">
    <text evidence="1">The sequence shown here is derived from an EMBL/GenBank/DDBJ whole genome shotgun (WGS) entry which is preliminary data.</text>
</comment>
<accession>A0A5J4WYB9</accession>
<proteinExistence type="predicted"/>
<evidence type="ECO:0000313" key="1">
    <source>
        <dbReference type="EMBL" id="KAA6400098.1"/>
    </source>
</evidence>
<name>A0A5J4WYB9_9EUKA</name>